<reference evidence="1 2" key="1">
    <citation type="submission" date="2016-08" db="EMBL/GenBank/DDBJ databases">
        <title>Hymenobacter coccineus sp. nov., Hymenobacter lapidarius sp. nov. and Hymenobacter glacialis sp. nov., isolated from Antarctic soil.</title>
        <authorList>
            <person name="Sedlacek I."/>
            <person name="Kralova S."/>
            <person name="Kyrova K."/>
            <person name="Maslanova I."/>
            <person name="Stankova E."/>
            <person name="Vrbovska V."/>
            <person name="Nemec M."/>
            <person name="Bartak M."/>
            <person name="Svec P."/>
            <person name="Busse H.-J."/>
            <person name="Pantucek R."/>
        </authorList>
    </citation>
    <scope>NUCLEOTIDE SEQUENCE [LARGE SCALE GENOMIC DNA]</scope>
    <source>
        <strain evidence="1 2">CCM 8643</strain>
    </source>
</reference>
<evidence type="ECO:0000313" key="1">
    <source>
        <dbReference type="EMBL" id="OGX80822.1"/>
    </source>
</evidence>
<dbReference type="STRING" id="1908237.BEN47_06080"/>
<dbReference type="RefSeq" id="WP_070730977.1">
    <property type="nucleotide sequence ID" value="NZ_MDZB01000175.1"/>
</dbReference>
<dbReference type="OrthoDB" id="975301at2"/>
<sequence length="616" mass="67438">MNLAEAIARAAPRLLGNVTHPDYQRTVDYAAFCKKLETGQIATLLQPFVARESPAEFAARLNLTVSTLPAVWNELRTPFKQVSRLKGSQVERRFDYAGLSDAAASRNAALLQTLTDGYYHSKPLEDYLADHVVGAVAMSDPNAWLLTEFGAFDFRRERARPYPVLLPSSAVVDFTRQAGNITSVTARVRVSTPNGTAGWRYTVYLANESVDYWPVLSENGTTLNTMPEGATVAGTVLSETGSVAWQYRILEHRAGRVPASPLGYALDAETEGRTYVSPLHPAICFLVKSLHLDSELDINLKRTIHPHKSMFVPPCPAMSAGACVAGKDPSTQQTCGVCHGTQRSPVQESALEVVTFPLPRDLEELGKMPDLSKMVHFERPPIEVAEFQLKFTDYLVARAQRTLFNTDTLSKATLVTTATERLAEAAQKNTALAPMGDFISGTYTYHAAVIAGYNDIAAGLVAVYKFPYELVAPELSDLIAVYDGAAKAGLDAMFMQELYIDITRRKLADNPEKLRRFTVKQRFVSYIGLSDEHVLKLWAMNAIPTPKFLLRTEQDSIFYELERATPGFYDLAPQAQQDLVDAKVAALVAELSSTGAARPGAFVTPTFSAAPVAATA</sequence>
<dbReference type="EMBL" id="MDZB01000175">
    <property type="protein sequence ID" value="OGX80822.1"/>
    <property type="molecule type" value="Genomic_DNA"/>
</dbReference>
<evidence type="ECO:0000313" key="2">
    <source>
        <dbReference type="Proteomes" id="UP000176294"/>
    </source>
</evidence>
<keyword evidence="2" id="KW-1185">Reference proteome</keyword>
<gene>
    <name evidence="1" type="ORF">BEN47_06080</name>
</gene>
<accession>A0A1G1SQC7</accession>
<comment type="caution">
    <text evidence="1">The sequence shown here is derived from an EMBL/GenBank/DDBJ whole genome shotgun (WGS) entry which is preliminary data.</text>
</comment>
<protein>
    <submittedName>
        <fullName evidence="1">Uncharacterized protein</fullName>
    </submittedName>
</protein>
<proteinExistence type="predicted"/>
<organism evidence="1 2">
    <name type="scientific">Hymenobacter lapidarius</name>
    <dbReference type="NCBI Taxonomy" id="1908237"/>
    <lineage>
        <taxon>Bacteria</taxon>
        <taxon>Pseudomonadati</taxon>
        <taxon>Bacteroidota</taxon>
        <taxon>Cytophagia</taxon>
        <taxon>Cytophagales</taxon>
        <taxon>Hymenobacteraceae</taxon>
        <taxon>Hymenobacter</taxon>
    </lineage>
</organism>
<dbReference type="Proteomes" id="UP000176294">
    <property type="component" value="Unassembled WGS sequence"/>
</dbReference>
<name>A0A1G1SQC7_9BACT</name>
<dbReference type="AlphaFoldDB" id="A0A1G1SQC7"/>